<accession>A0A1D2NFW3</accession>
<feature type="repeat" description="ANK" evidence="3">
    <location>
        <begin position="832"/>
        <end position="864"/>
    </location>
</feature>
<feature type="non-terminal residue" evidence="6">
    <location>
        <position position="1"/>
    </location>
</feature>
<protein>
    <submittedName>
        <fullName evidence="6">BRCA1-associated RING domain protein 1</fullName>
    </submittedName>
</protein>
<dbReference type="Gene3D" id="1.25.40.20">
    <property type="entry name" value="Ankyrin repeat-containing domain"/>
    <property type="match status" value="1"/>
</dbReference>
<keyword evidence="2 3" id="KW-0040">ANK repeat</keyword>
<feature type="region of interest" description="Disordered" evidence="4">
    <location>
        <begin position="381"/>
        <end position="482"/>
    </location>
</feature>
<dbReference type="Pfam" id="PF00023">
    <property type="entry name" value="Ank"/>
    <property type="match status" value="1"/>
</dbReference>
<gene>
    <name evidence="6" type="ORF">Ocin01_02507</name>
</gene>
<dbReference type="SMART" id="SM00248">
    <property type="entry name" value="ANK"/>
    <property type="match status" value="3"/>
</dbReference>
<evidence type="ECO:0000259" key="5">
    <source>
        <dbReference type="PROSITE" id="PS50172"/>
    </source>
</evidence>
<comment type="caution">
    <text evidence="6">The sequence shown here is derived from an EMBL/GenBank/DDBJ whole genome shotgun (WGS) entry which is preliminary data.</text>
</comment>
<dbReference type="EMBL" id="LJIJ01000053">
    <property type="protein sequence ID" value="ODN04151.1"/>
    <property type="molecule type" value="Genomic_DNA"/>
</dbReference>
<dbReference type="SUPFAM" id="SSF52113">
    <property type="entry name" value="BRCT domain"/>
    <property type="match status" value="2"/>
</dbReference>
<dbReference type="AlphaFoldDB" id="A0A1D2NFW3"/>
<dbReference type="PROSITE" id="PS50297">
    <property type="entry name" value="ANK_REP_REGION"/>
    <property type="match status" value="2"/>
</dbReference>
<dbReference type="PROSITE" id="PS50088">
    <property type="entry name" value="ANK_REPEAT"/>
    <property type="match status" value="3"/>
</dbReference>
<feature type="compositionally biased region" description="Basic residues" evidence="4">
    <location>
        <begin position="602"/>
        <end position="611"/>
    </location>
</feature>
<dbReference type="InterPro" id="IPR002110">
    <property type="entry name" value="Ankyrin_rpt"/>
</dbReference>
<dbReference type="InterPro" id="IPR036420">
    <property type="entry name" value="BRCT_dom_sf"/>
</dbReference>
<feature type="region of interest" description="Disordered" evidence="4">
    <location>
        <begin position="732"/>
        <end position="757"/>
    </location>
</feature>
<dbReference type="SUPFAM" id="SSF48403">
    <property type="entry name" value="Ankyrin repeat"/>
    <property type="match status" value="1"/>
</dbReference>
<dbReference type="GO" id="GO:0004842">
    <property type="term" value="F:ubiquitin-protein transferase activity"/>
    <property type="evidence" value="ECO:0007669"/>
    <property type="project" value="TreeGrafter"/>
</dbReference>
<name>A0A1D2NFW3_ORCCI</name>
<dbReference type="OrthoDB" id="2384350at2759"/>
<proteinExistence type="predicted"/>
<dbReference type="Proteomes" id="UP000094527">
    <property type="component" value="Unassembled WGS sequence"/>
</dbReference>
<feature type="compositionally biased region" description="Basic and acidic residues" evidence="4">
    <location>
        <begin position="221"/>
        <end position="242"/>
    </location>
</feature>
<evidence type="ECO:0000313" key="7">
    <source>
        <dbReference type="Proteomes" id="UP000094527"/>
    </source>
</evidence>
<evidence type="ECO:0000256" key="1">
    <source>
        <dbReference type="ARBA" id="ARBA00022737"/>
    </source>
</evidence>
<organism evidence="6 7">
    <name type="scientific">Orchesella cincta</name>
    <name type="common">Springtail</name>
    <name type="synonym">Podura cincta</name>
    <dbReference type="NCBI Taxonomy" id="48709"/>
    <lineage>
        <taxon>Eukaryota</taxon>
        <taxon>Metazoa</taxon>
        <taxon>Ecdysozoa</taxon>
        <taxon>Arthropoda</taxon>
        <taxon>Hexapoda</taxon>
        <taxon>Collembola</taxon>
        <taxon>Entomobryomorpha</taxon>
        <taxon>Entomobryoidea</taxon>
        <taxon>Orchesellidae</taxon>
        <taxon>Orchesellinae</taxon>
        <taxon>Orchesella</taxon>
    </lineage>
</organism>
<dbReference type="STRING" id="48709.A0A1D2NFW3"/>
<feature type="domain" description="BRCT" evidence="5">
    <location>
        <begin position="1040"/>
        <end position="1156"/>
    </location>
</feature>
<keyword evidence="7" id="KW-1185">Reference proteome</keyword>
<feature type="repeat" description="ANK" evidence="3">
    <location>
        <begin position="760"/>
        <end position="792"/>
    </location>
</feature>
<dbReference type="GO" id="GO:0085020">
    <property type="term" value="P:protein K6-linked ubiquitination"/>
    <property type="evidence" value="ECO:0007669"/>
    <property type="project" value="TreeGrafter"/>
</dbReference>
<feature type="region of interest" description="Disordered" evidence="4">
    <location>
        <begin position="573"/>
        <end position="647"/>
    </location>
</feature>
<dbReference type="GO" id="GO:0070531">
    <property type="term" value="C:BRCA1-A complex"/>
    <property type="evidence" value="ECO:0007669"/>
    <property type="project" value="TreeGrafter"/>
</dbReference>
<dbReference type="InterPro" id="IPR036770">
    <property type="entry name" value="Ankyrin_rpt-contain_sf"/>
</dbReference>
<feature type="repeat" description="ANK" evidence="3">
    <location>
        <begin position="793"/>
        <end position="830"/>
    </location>
</feature>
<evidence type="ECO:0000256" key="3">
    <source>
        <dbReference type="PROSITE-ProRule" id="PRU00023"/>
    </source>
</evidence>
<feature type="compositionally biased region" description="Low complexity" evidence="4">
    <location>
        <begin position="692"/>
        <end position="702"/>
    </location>
</feature>
<evidence type="ECO:0000313" key="6">
    <source>
        <dbReference type="EMBL" id="ODN04151.1"/>
    </source>
</evidence>
<evidence type="ECO:0000256" key="4">
    <source>
        <dbReference type="SAM" id="MobiDB-lite"/>
    </source>
</evidence>
<sequence>ENLTDSVYIVDCCSAKYCLECLYRTIGIACARCGECVPKKDYSKDSVNSSLAETINKFYESLYSGDINIGSYISEAAAVISEIEALRGVSTLQQLAHLDKEKAHPPAQQVVAGNSTTEMESAATSATVASLGDDSFDDDDGSVAYNLCTKDANEEKLQQNGDGVTLSSPILAGVLLNSPSSRDAGTTVSRDVDCEMVDDVPKKKHQLGLDLTRVLPLKDSSEPHNFIERTPEKKSEVSKSEEQAPYVPSNPVDVEEKSRAGEDEEEEDKSVCSGSSDNELLDSPRADNPASPEVLSATPLKADDKVGTSSNLAPHNDIGRSAGEGAEQLGEASSDEEPFESSQVRVAASPEMFGVTPPRLDSKARRSLPFQSRIAARITEKRVRADSGEDSEEKCTPTKRKITRFDFKESNSEDEECPENVGDNQTVPTDDQQEIEESISDNLHPCSSESQKAIKNIVAAFESQRERNGATTSPGSTGAGGGSKGILLLCAKAAQLASKLTYPKSVDASHLDNVDVFKSTKTTYAGLAVGEASTKNVAKSQCGDNNSDEDLFQEDAFAPELSQYSPTGKFVKELSPMSPLSPLSPDYTPAKKVGRSMNERKAGRRVSRKRGVDKFMSLFSDEESLPPPLSPQVEASSSSSRTSCFEKETNSMLVRIPTKTLSARPAESILKPEFKDSSLPNDDSVFPEDQPSARSSSNSSSSSKRDATTVLEEILDLGTGAQRELREIELPHNAPASDGSERANLSTSFSSVGKEKRNAKGETTLHIACRTGNVQKVKELLESGADFSATDYAGWTPLHDAISGKGTDVSKGAIVQLLCRRGCNVNAMGGIEEDTPLHEAAAYGLERIVEILISFGAVPTIRNADGKLPRDVAFNDFIIKILDNRANNEGCSLNAFTMANLALEDPSLHQIRSQKAVLYFNFEVSERVLNEVMVRLNLKVADKLTEKVTHIIYETSSENEDDRLVPFSWEYLVGLGKGLWQLSYQWICKSLYHSRCQPLTDFEISGCNEPAEESFENFNYQSFCGTTGIPGLARVNREKGNPGLFDGFTFYLYKSCGSGKLTKKSIGYLAILSGAKITNREPNPETIDPLDFPSRFHTLEDSSHKFTLTSHVILFADDEQPPEIKRFNMEHVKTMNLNWLVDCLGHFQLVDPENYL</sequence>
<evidence type="ECO:0000256" key="2">
    <source>
        <dbReference type="ARBA" id="ARBA00023043"/>
    </source>
</evidence>
<dbReference type="Gene3D" id="3.40.50.10190">
    <property type="entry name" value="BRCT domain"/>
    <property type="match status" value="2"/>
</dbReference>
<feature type="region of interest" description="Disordered" evidence="4">
    <location>
        <begin position="667"/>
        <end position="707"/>
    </location>
</feature>
<dbReference type="InterPro" id="IPR001357">
    <property type="entry name" value="BRCT_dom"/>
</dbReference>
<dbReference type="GO" id="GO:0031436">
    <property type="term" value="C:BRCA1-BARD1 complex"/>
    <property type="evidence" value="ECO:0007669"/>
    <property type="project" value="TreeGrafter"/>
</dbReference>
<dbReference type="PANTHER" id="PTHR24171">
    <property type="entry name" value="ANKYRIN REPEAT DOMAIN-CONTAINING PROTEIN 39-RELATED"/>
    <property type="match status" value="1"/>
</dbReference>
<dbReference type="PANTHER" id="PTHR24171:SF8">
    <property type="entry name" value="BRCA1-ASSOCIATED RING DOMAIN PROTEIN 1"/>
    <property type="match status" value="1"/>
</dbReference>
<dbReference type="PROSITE" id="PS50172">
    <property type="entry name" value="BRCT"/>
    <property type="match status" value="2"/>
</dbReference>
<feature type="compositionally biased region" description="Polar residues" evidence="4">
    <location>
        <begin position="633"/>
        <end position="643"/>
    </location>
</feature>
<reference evidence="6 7" key="1">
    <citation type="journal article" date="2016" name="Genome Biol. Evol.">
        <title>Gene Family Evolution Reflects Adaptation to Soil Environmental Stressors in the Genome of the Collembolan Orchesella cincta.</title>
        <authorList>
            <person name="Faddeeva-Vakhrusheva A."/>
            <person name="Derks M.F."/>
            <person name="Anvar S.Y."/>
            <person name="Agamennone V."/>
            <person name="Suring W."/>
            <person name="Smit S."/>
            <person name="van Straalen N.M."/>
            <person name="Roelofs D."/>
        </authorList>
    </citation>
    <scope>NUCLEOTIDE SEQUENCE [LARGE SCALE GENOMIC DNA]</scope>
    <source>
        <tissue evidence="6">Mixed pool</tissue>
    </source>
</reference>
<keyword evidence="1" id="KW-0677">Repeat</keyword>
<feature type="domain" description="BRCT" evidence="5">
    <location>
        <begin position="929"/>
        <end position="1004"/>
    </location>
</feature>
<feature type="compositionally biased region" description="Low complexity" evidence="4">
    <location>
        <begin position="574"/>
        <end position="585"/>
    </location>
</feature>
<dbReference type="Pfam" id="PF12796">
    <property type="entry name" value="Ank_2"/>
    <property type="match status" value="1"/>
</dbReference>
<feature type="region of interest" description="Disordered" evidence="4">
    <location>
        <begin position="221"/>
        <end position="368"/>
    </location>
</feature>